<keyword evidence="5" id="KW-1185">Reference proteome</keyword>
<reference evidence="4 5" key="1">
    <citation type="submission" date="2020-07" db="EMBL/GenBank/DDBJ databases">
        <title>Sequencing the genomes of 1000 actinobacteria strains.</title>
        <authorList>
            <person name="Klenk H.-P."/>
        </authorList>
    </citation>
    <scope>NUCLEOTIDE SEQUENCE [LARGE SCALE GENOMIC DNA]</scope>
    <source>
        <strain evidence="4 5">DSM 42178</strain>
    </source>
</reference>
<evidence type="ECO:0000313" key="5">
    <source>
        <dbReference type="Proteomes" id="UP000567795"/>
    </source>
</evidence>
<evidence type="ECO:0008006" key="6">
    <source>
        <dbReference type="Google" id="ProtNLM"/>
    </source>
</evidence>
<dbReference type="PANTHER" id="PTHR44196">
    <property type="entry name" value="DEHYDROGENASE/REDUCTASE SDR FAMILY MEMBER 7B"/>
    <property type="match status" value="1"/>
</dbReference>
<dbReference type="SUPFAM" id="SSF51735">
    <property type="entry name" value="NAD(P)-binding Rossmann-fold domains"/>
    <property type="match status" value="1"/>
</dbReference>
<gene>
    <name evidence="4" type="ORF">FHU37_001738</name>
</gene>
<dbReference type="PRINTS" id="PR00080">
    <property type="entry name" value="SDRFAMILY"/>
</dbReference>
<dbReference type="InterPro" id="IPR036291">
    <property type="entry name" value="NAD(P)-bd_dom_sf"/>
</dbReference>
<comment type="similarity">
    <text evidence="1 3">Belongs to the short-chain dehydrogenases/reductases (SDR) family.</text>
</comment>
<dbReference type="InterPro" id="IPR002347">
    <property type="entry name" value="SDR_fam"/>
</dbReference>
<dbReference type="PIRSF" id="PIRSF000126">
    <property type="entry name" value="11-beta-HSD1"/>
    <property type="match status" value="1"/>
</dbReference>
<evidence type="ECO:0000313" key="4">
    <source>
        <dbReference type="EMBL" id="NYI04795.1"/>
    </source>
</evidence>
<accession>A0A852ZSJ1</accession>
<keyword evidence="2" id="KW-0560">Oxidoreductase</keyword>
<dbReference type="Proteomes" id="UP000567795">
    <property type="component" value="Unassembled WGS sequence"/>
</dbReference>
<comment type="caution">
    <text evidence="4">The sequence shown here is derived from an EMBL/GenBank/DDBJ whole genome shotgun (WGS) entry which is preliminary data.</text>
</comment>
<evidence type="ECO:0000256" key="2">
    <source>
        <dbReference type="ARBA" id="ARBA00023002"/>
    </source>
</evidence>
<dbReference type="EMBL" id="JACBZD010000001">
    <property type="protein sequence ID" value="NYI04795.1"/>
    <property type="molecule type" value="Genomic_DNA"/>
</dbReference>
<dbReference type="GO" id="GO:0016020">
    <property type="term" value="C:membrane"/>
    <property type="evidence" value="ECO:0007669"/>
    <property type="project" value="TreeGrafter"/>
</dbReference>
<dbReference type="CDD" id="cd05233">
    <property type="entry name" value="SDR_c"/>
    <property type="match status" value="1"/>
</dbReference>
<evidence type="ECO:0000256" key="1">
    <source>
        <dbReference type="ARBA" id="ARBA00006484"/>
    </source>
</evidence>
<dbReference type="PANTHER" id="PTHR44196:SF2">
    <property type="entry name" value="SHORT-CHAIN DEHYDROGENASE-RELATED"/>
    <property type="match status" value="1"/>
</dbReference>
<dbReference type="Pfam" id="PF00106">
    <property type="entry name" value="adh_short"/>
    <property type="match status" value="1"/>
</dbReference>
<dbReference type="RefSeq" id="WP_179813641.1">
    <property type="nucleotide sequence ID" value="NZ_JACBZD010000001.1"/>
</dbReference>
<dbReference type="GO" id="GO:0016491">
    <property type="term" value="F:oxidoreductase activity"/>
    <property type="evidence" value="ECO:0007669"/>
    <property type="project" value="UniProtKB-KW"/>
</dbReference>
<name>A0A852ZSJ1_9ACTN</name>
<dbReference type="PROSITE" id="PS00061">
    <property type="entry name" value="ADH_SHORT"/>
    <property type="match status" value="1"/>
</dbReference>
<dbReference type="InterPro" id="IPR020904">
    <property type="entry name" value="Sc_DH/Rdtase_CS"/>
</dbReference>
<protein>
    <recommendedName>
        <fullName evidence="6">Short-chain dehydrogenase</fullName>
    </recommendedName>
</protein>
<dbReference type="PRINTS" id="PR00081">
    <property type="entry name" value="GDHRDH"/>
</dbReference>
<proteinExistence type="inferred from homology"/>
<sequence>MADQGARVSTALVTGASGGIGEVYADRLAGRGHDLVLVARDAGRLREVAGRVRERASVTVEVLPADLSDRAGVAAVAERAGAEDVELLVNNAGINGYGPFTEVSPLVLEQVLVVNALAPTLLARAAVPGMVARRRGAVINVASLLAFSSAVPPDPLPHRAAYVGTKSYLVALTRTLAAELAGSGVALQVCCPGLTATDFHRVQGVPVGRPGTAAYRAGPRGMDPADVVTASLAALDSGEVVCVPGLDETVTLTELEQSEARIRGASGPVLADRYRP</sequence>
<organism evidence="4 5">
    <name type="scientific">Allostreptomyces psammosilenae</name>
    <dbReference type="NCBI Taxonomy" id="1892865"/>
    <lineage>
        <taxon>Bacteria</taxon>
        <taxon>Bacillati</taxon>
        <taxon>Actinomycetota</taxon>
        <taxon>Actinomycetes</taxon>
        <taxon>Kitasatosporales</taxon>
        <taxon>Streptomycetaceae</taxon>
        <taxon>Allostreptomyces</taxon>
    </lineage>
</organism>
<evidence type="ECO:0000256" key="3">
    <source>
        <dbReference type="RuleBase" id="RU000363"/>
    </source>
</evidence>
<dbReference type="AlphaFoldDB" id="A0A852ZSJ1"/>
<dbReference type="Gene3D" id="3.40.50.720">
    <property type="entry name" value="NAD(P)-binding Rossmann-like Domain"/>
    <property type="match status" value="1"/>
</dbReference>